<evidence type="ECO:0000256" key="1">
    <source>
        <dbReference type="PROSITE-ProRule" id="PRU00176"/>
    </source>
</evidence>
<protein>
    <recommendedName>
        <fullName evidence="2">RRM domain-containing protein</fullName>
    </recommendedName>
</protein>
<sequence>MFRLKNDAPEMESMATKEVIIQNLDFKTSEAELTKFLKKWNPTRVLIPYQTMVGLRYYHPRPYGIAFVCFDTVEAATTLINDLQFLYYKGKSLRLNYHIPYESLKRKNLMAPQEYESENLPDDDELSKDTIYCRILPAECTDADLRNFVELYDPVEFWIYKSPTNSLFTHCCLPHYKKKGFILSALVKLGDGTNIDDVCVALNKGKLCNKKVKFIPALKHTIKEVKKATLNDTFVEANNIYITQEERQEALMDENIIVPKITSHPENSSTPIADLSLNNKP</sequence>
<dbReference type="SMART" id="SM00360">
    <property type="entry name" value="RRM"/>
    <property type="match status" value="2"/>
</dbReference>
<evidence type="ECO:0000313" key="4">
    <source>
        <dbReference type="Proteomes" id="UP001306508"/>
    </source>
</evidence>
<organism evidence="3 4">
    <name type="scientific">Arxiozyma heterogenica</name>
    <dbReference type="NCBI Taxonomy" id="278026"/>
    <lineage>
        <taxon>Eukaryota</taxon>
        <taxon>Fungi</taxon>
        <taxon>Dikarya</taxon>
        <taxon>Ascomycota</taxon>
        <taxon>Saccharomycotina</taxon>
        <taxon>Saccharomycetes</taxon>
        <taxon>Saccharomycetales</taxon>
        <taxon>Saccharomycetaceae</taxon>
        <taxon>Arxiozyma</taxon>
    </lineage>
</organism>
<dbReference type="Proteomes" id="UP001306508">
    <property type="component" value="Unassembled WGS sequence"/>
</dbReference>
<feature type="domain" description="RRM" evidence="2">
    <location>
        <begin position="17"/>
        <end position="100"/>
    </location>
</feature>
<evidence type="ECO:0000313" key="3">
    <source>
        <dbReference type="EMBL" id="KAK5782326.1"/>
    </source>
</evidence>
<name>A0AAN7ZZ63_9SACH</name>
<keyword evidence="4" id="KW-1185">Reference proteome</keyword>
<dbReference type="InterPro" id="IPR035979">
    <property type="entry name" value="RBD_domain_sf"/>
</dbReference>
<evidence type="ECO:0000259" key="2">
    <source>
        <dbReference type="PROSITE" id="PS50102"/>
    </source>
</evidence>
<gene>
    <name evidence="3" type="ORF">RI543_000261</name>
</gene>
<comment type="caution">
    <text evidence="3">The sequence shown here is derived from an EMBL/GenBank/DDBJ whole genome shotgun (WGS) entry which is preliminary data.</text>
</comment>
<dbReference type="Gene3D" id="3.30.70.330">
    <property type="match status" value="1"/>
</dbReference>
<proteinExistence type="predicted"/>
<dbReference type="InterPro" id="IPR000504">
    <property type="entry name" value="RRM_dom"/>
</dbReference>
<dbReference type="Pfam" id="PF00076">
    <property type="entry name" value="RRM_1"/>
    <property type="match status" value="1"/>
</dbReference>
<dbReference type="EMBL" id="JAWIZZ010000006">
    <property type="protein sequence ID" value="KAK5782326.1"/>
    <property type="molecule type" value="Genomic_DNA"/>
</dbReference>
<accession>A0AAN7ZZ63</accession>
<keyword evidence="1" id="KW-0694">RNA-binding</keyword>
<dbReference type="InterPro" id="IPR012677">
    <property type="entry name" value="Nucleotide-bd_a/b_plait_sf"/>
</dbReference>
<dbReference type="SUPFAM" id="SSF54928">
    <property type="entry name" value="RNA-binding domain, RBD"/>
    <property type="match status" value="1"/>
</dbReference>
<reference evidence="4" key="1">
    <citation type="submission" date="2023-07" db="EMBL/GenBank/DDBJ databases">
        <title>A draft genome of Kazachstania heterogenica Y-27499.</title>
        <authorList>
            <person name="Donic C."/>
            <person name="Kralova J.S."/>
            <person name="Fidel L."/>
            <person name="Ben-Dor S."/>
            <person name="Jung S."/>
        </authorList>
    </citation>
    <scope>NUCLEOTIDE SEQUENCE [LARGE SCALE GENOMIC DNA]</scope>
    <source>
        <strain evidence="4">Y27499</strain>
    </source>
</reference>
<dbReference type="AlphaFoldDB" id="A0AAN7ZZ63"/>
<dbReference type="GO" id="GO:0003723">
    <property type="term" value="F:RNA binding"/>
    <property type="evidence" value="ECO:0007669"/>
    <property type="project" value="UniProtKB-UniRule"/>
</dbReference>
<dbReference type="PROSITE" id="PS50102">
    <property type="entry name" value="RRM"/>
    <property type="match status" value="1"/>
</dbReference>